<sequence length="35" mass="3999">MNENNTKSIWKVIGASSMGTLIEWYDFSFLAAYPL</sequence>
<evidence type="ECO:0000313" key="1">
    <source>
        <dbReference type="EMBL" id="SPZ84157.1"/>
    </source>
</evidence>
<organism evidence="1 2">
    <name type="scientific">Sphingobacterium multivorum</name>
    <dbReference type="NCBI Taxonomy" id="28454"/>
    <lineage>
        <taxon>Bacteria</taxon>
        <taxon>Pseudomonadati</taxon>
        <taxon>Bacteroidota</taxon>
        <taxon>Sphingobacteriia</taxon>
        <taxon>Sphingobacteriales</taxon>
        <taxon>Sphingobacteriaceae</taxon>
        <taxon>Sphingobacterium</taxon>
    </lineage>
</organism>
<evidence type="ECO:0008006" key="3">
    <source>
        <dbReference type="Google" id="ProtNLM"/>
    </source>
</evidence>
<dbReference type="AlphaFoldDB" id="A0A2X2IPK9"/>
<dbReference type="Proteomes" id="UP000251241">
    <property type="component" value="Unassembled WGS sequence"/>
</dbReference>
<reference evidence="1 2" key="1">
    <citation type="submission" date="2018-06" db="EMBL/GenBank/DDBJ databases">
        <authorList>
            <consortium name="Pathogen Informatics"/>
            <person name="Doyle S."/>
        </authorList>
    </citation>
    <scope>NUCLEOTIDE SEQUENCE [LARGE SCALE GENOMIC DNA]</scope>
    <source>
        <strain evidence="1 2">NCTC11343</strain>
    </source>
</reference>
<evidence type="ECO:0000313" key="2">
    <source>
        <dbReference type="Proteomes" id="UP000251241"/>
    </source>
</evidence>
<protein>
    <recommendedName>
        <fullName evidence="3">MFS transporter</fullName>
    </recommendedName>
</protein>
<accession>A0A2X2IPK9</accession>
<dbReference type="EMBL" id="UAUU01000002">
    <property type="protein sequence ID" value="SPZ84157.1"/>
    <property type="molecule type" value="Genomic_DNA"/>
</dbReference>
<name>A0A2X2IPK9_SPHMU</name>
<gene>
    <name evidence="1" type="ORF">NCTC11343_00687</name>
</gene>
<proteinExistence type="predicted"/>